<evidence type="ECO:0000256" key="1">
    <source>
        <dbReference type="SAM" id="MobiDB-lite"/>
    </source>
</evidence>
<keyword evidence="3" id="KW-1185">Reference proteome</keyword>
<dbReference type="EMBL" id="PYGJ01000031">
    <property type="protein sequence ID" value="PSL13807.1"/>
    <property type="molecule type" value="Genomic_DNA"/>
</dbReference>
<comment type="caution">
    <text evidence="2">The sequence shown here is derived from an EMBL/GenBank/DDBJ whole genome shotgun (WGS) entry which is preliminary data.</text>
</comment>
<evidence type="ECO:0008006" key="4">
    <source>
        <dbReference type="Google" id="ProtNLM"/>
    </source>
</evidence>
<dbReference type="OrthoDB" id="8399480at2"/>
<feature type="compositionally biased region" description="Basic and acidic residues" evidence="1">
    <location>
        <begin position="122"/>
        <end position="142"/>
    </location>
</feature>
<dbReference type="Proteomes" id="UP000240418">
    <property type="component" value="Unassembled WGS sequence"/>
</dbReference>
<name>A0A2P8EWF2_9RHOB</name>
<evidence type="ECO:0000313" key="2">
    <source>
        <dbReference type="EMBL" id="PSL13807.1"/>
    </source>
</evidence>
<gene>
    <name evidence="2" type="ORF">CLV88_1312</name>
</gene>
<dbReference type="RefSeq" id="WP_106610625.1">
    <property type="nucleotide sequence ID" value="NZ_PYGJ01000031.1"/>
</dbReference>
<proteinExistence type="predicted"/>
<sequence length="158" mass="17549">MGQRTESTSHQVKAAQHALLYHEWPEEAGTAVETDLAMYQKLQQQRAHADWTPSDLISLANLSKLQTDVVREHDKLRAEGLITYGGKSGFTPIQNPRQRIVQDLNSSINSLARRLGLTSKSLNEKRAAASRTEAERKAREVLSPEATGGKSRSGRDLM</sequence>
<organism evidence="2 3">
    <name type="scientific">Shimia abyssi</name>
    <dbReference type="NCBI Taxonomy" id="1662395"/>
    <lineage>
        <taxon>Bacteria</taxon>
        <taxon>Pseudomonadati</taxon>
        <taxon>Pseudomonadota</taxon>
        <taxon>Alphaproteobacteria</taxon>
        <taxon>Rhodobacterales</taxon>
        <taxon>Roseobacteraceae</taxon>
    </lineage>
</organism>
<evidence type="ECO:0000313" key="3">
    <source>
        <dbReference type="Proteomes" id="UP000240418"/>
    </source>
</evidence>
<reference evidence="2 3" key="1">
    <citation type="submission" date="2018-03" db="EMBL/GenBank/DDBJ databases">
        <title>Genomic Encyclopedia of Archaeal and Bacterial Type Strains, Phase II (KMG-II): from individual species to whole genera.</title>
        <authorList>
            <person name="Goeker M."/>
        </authorList>
    </citation>
    <scope>NUCLEOTIDE SEQUENCE [LARGE SCALE GENOMIC DNA]</scope>
    <source>
        <strain evidence="2 3">DSM 100673</strain>
    </source>
</reference>
<protein>
    <recommendedName>
        <fullName evidence="4">Phage terminase small subunit</fullName>
    </recommendedName>
</protein>
<feature type="region of interest" description="Disordered" evidence="1">
    <location>
        <begin position="122"/>
        <end position="158"/>
    </location>
</feature>
<dbReference type="AlphaFoldDB" id="A0A2P8EWF2"/>
<accession>A0A2P8EWF2</accession>